<keyword evidence="2" id="KW-1185">Reference proteome</keyword>
<accession>A0A6N9TR25</accession>
<comment type="caution">
    <text evidence="1">The sequence shown here is derived from an EMBL/GenBank/DDBJ whole genome shotgun (WGS) entry which is preliminary data.</text>
</comment>
<dbReference type="EMBL" id="JAAGRR010000312">
    <property type="protein sequence ID" value="NDY43705.1"/>
    <property type="molecule type" value="Genomic_DNA"/>
</dbReference>
<sequence>WHEEGRDLWRRLVRPDRHALLLDRDLLADLDAYGLSGLLREREGWLHPAVPWELLLDDYLLPEVLFHYAALLRLGVLPVLEAAAARPPEPDGCGRCGACCLSMAFTIETRAADVRRLRAFLRAPGVGMTPRRAAVLAGSLA</sequence>
<organism evidence="1 2">
    <name type="scientific">Dissulfurirhabdus thermomarina</name>
    <dbReference type="NCBI Taxonomy" id="1765737"/>
    <lineage>
        <taxon>Bacteria</taxon>
        <taxon>Deltaproteobacteria</taxon>
        <taxon>Dissulfurirhabdaceae</taxon>
        <taxon>Dissulfurirhabdus</taxon>
    </lineage>
</organism>
<feature type="non-terminal residue" evidence="1">
    <location>
        <position position="1"/>
    </location>
</feature>
<reference evidence="1 2" key="1">
    <citation type="submission" date="2020-02" db="EMBL/GenBank/DDBJ databases">
        <title>Comparative genomics of sulfur disproportionating microorganisms.</title>
        <authorList>
            <person name="Ward L.M."/>
            <person name="Bertran E."/>
            <person name="Johnston D.T."/>
        </authorList>
    </citation>
    <scope>NUCLEOTIDE SEQUENCE [LARGE SCALE GENOMIC DNA]</scope>
    <source>
        <strain evidence="1 2">DSM 100025</strain>
    </source>
</reference>
<evidence type="ECO:0000313" key="1">
    <source>
        <dbReference type="EMBL" id="NDY43705.1"/>
    </source>
</evidence>
<dbReference type="AlphaFoldDB" id="A0A6N9TR25"/>
<protein>
    <submittedName>
        <fullName evidence="1">Uncharacterized protein</fullName>
    </submittedName>
</protein>
<dbReference type="Proteomes" id="UP000469346">
    <property type="component" value="Unassembled WGS sequence"/>
</dbReference>
<evidence type="ECO:0000313" key="2">
    <source>
        <dbReference type="Proteomes" id="UP000469346"/>
    </source>
</evidence>
<feature type="non-terminal residue" evidence="1">
    <location>
        <position position="141"/>
    </location>
</feature>
<proteinExistence type="predicted"/>
<gene>
    <name evidence="1" type="ORF">G3N55_12770</name>
</gene>
<name>A0A6N9TR25_DISTH</name>